<dbReference type="PROSITE" id="PS51194">
    <property type="entry name" value="HELICASE_CTER"/>
    <property type="match status" value="1"/>
</dbReference>
<organism evidence="3">
    <name type="scientific">Tenacibaculum sp. Pbs-1</name>
    <dbReference type="NCBI Taxonomy" id="3238748"/>
    <lineage>
        <taxon>Bacteria</taxon>
        <taxon>Pseudomonadati</taxon>
        <taxon>Bacteroidota</taxon>
        <taxon>Flavobacteriia</taxon>
        <taxon>Flavobacteriales</taxon>
        <taxon>Flavobacteriaceae</taxon>
        <taxon>Tenacibaculum</taxon>
    </lineage>
</organism>
<dbReference type="CDD" id="cd18793">
    <property type="entry name" value="SF2_C_SNF"/>
    <property type="match status" value="1"/>
</dbReference>
<evidence type="ECO:0000313" key="3">
    <source>
        <dbReference type="EMBL" id="BFP69504.1"/>
    </source>
</evidence>
<proteinExistence type="predicted"/>
<dbReference type="InterPro" id="IPR001650">
    <property type="entry name" value="Helicase_C-like"/>
</dbReference>
<dbReference type="InterPro" id="IPR027417">
    <property type="entry name" value="P-loop_NTPase"/>
</dbReference>
<keyword evidence="3" id="KW-0547">Nucleotide-binding</keyword>
<dbReference type="InterPro" id="IPR014001">
    <property type="entry name" value="Helicase_ATP-bd"/>
</dbReference>
<reference evidence="3" key="1">
    <citation type="submission" date="2024-08" db="EMBL/GenBank/DDBJ databases">
        <title>Whole genome sequence of Tenacibaculum sp. strain pbs-1 associated with black-spot shell disease in Akoya pearl oysters.</title>
        <authorList>
            <person name="Sakatoku A."/>
            <person name="Suzuki T."/>
            <person name="Hatano K."/>
            <person name="Seki M."/>
            <person name="Tanaka D."/>
            <person name="Nakamura S."/>
            <person name="Suzuki N."/>
            <person name="Isshiki T."/>
        </authorList>
    </citation>
    <scope>NUCLEOTIDE SEQUENCE</scope>
    <source>
        <strain evidence="3">Pbs-1</strain>
    </source>
</reference>
<dbReference type="SUPFAM" id="SSF52540">
    <property type="entry name" value="P-loop containing nucleoside triphosphate hydrolases"/>
    <property type="match status" value="2"/>
</dbReference>
<accession>A0AB33KXE9</accession>
<dbReference type="Gene3D" id="3.40.50.10810">
    <property type="entry name" value="Tandem AAA-ATPase domain"/>
    <property type="match status" value="1"/>
</dbReference>
<keyword evidence="3" id="KW-0067">ATP-binding</keyword>
<dbReference type="SMART" id="SM00487">
    <property type="entry name" value="DEXDc"/>
    <property type="match status" value="1"/>
</dbReference>
<dbReference type="InterPro" id="IPR000330">
    <property type="entry name" value="SNF2_N"/>
</dbReference>
<dbReference type="GO" id="GO:0004386">
    <property type="term" value="F:helicase activity"/>
    <property type="evidence" value="ECO:0007669"/>
    <property type="project" value="UniProtKB-KW"/>
</dbReference>
<dbReference type="InterPro" id="IPR049730">
    <property type="entry name" value="SNF2/RAD54-like_C"/>
</dbReference>
<dbReference type="GO" id="GO:0005524">
    <property type="term" value="F:ATP binding"/>
    <property type="evidence" value="ECO:0007669"/>
    <property type="project" value="InterPro"/>
</dbReference>
<dbReference type="EMBL" id="AP035888">
    <property type="protein sequence ID" value="BFP69504.1"/>
    <property type="molecule type" value="Genomic_DNA"/>
</dbReference>
<dbReference type="SMART" id="SM00490">
    <property type="entry name" value="HELICc"/>
    <property type="match status" value="1"/>
</dbReference>
<dbReference type="Pfam" id="PF00271">
    <property type="entry name" value="Helicase_C"/>
    <property type="match status" value="1"/>
</dbReference>
<evidence type="ECO:0000259" key="2">
    <source>
        <dbReference type="PROSITE" id="PS51194"/>
    </source>
</evidence>
<sequence length="659" mass="77042">MSFTININTEFNTFLITGEISLITKNKRLLLTLKRLNYSIQDNYISIPFEEKTQIKTLDEIRSLFTKFNLEYSLSEKIKTELESYNKEEENFELFSENARKIRNNEFNQNEALVKQFDEFQNVLKSNMQRSLYPLQLLSAFHMAFAQNSCNFAVPGAGKTSIVYGAYTYLKNLPKENPKHVDKLLVIGPLSSFAPWENEYKECFGLEPSSFRMSGDSTISIEKKLEHLYSPNPPELTLIFHGGVDRFQTDFIDFLKRNKTMVIVDEAHRIKNPEGVWGKSVTEISKEAISRVILTGTPVPNGYQDIFNLYKFIYPFKFKEILKFHYHNLEDMTVNSSIDSTRVQELKKNISPYFIRIKKEDLNLPPVEDIYIQIEMEPYQREIYDFIESKYIEHFKENNSGTVKDILNRAKLIRLRQAATNPSLLSKPLRESLENNELTGEFDPNSIFTTDTDEYINDSEFFNKIINYLSFEVPKKFETVLDILQKTIFPENGKVIIWTIFIQNAFELKKFLKTNGIESKLLIGQIPQEEREETISAFNTPDNNEFNVIIANPFSVAESISLHKGCHNAIYFERDYNCSNFLQSKDRIHRVGLNKNQVTKYYYFVSSNSIDEVINHRLHLKVKRMEEIINDEIPLFNRIDDNDETDIIKELISNYAQRT</sequence>
<dbReference type="PANTHER" id="PTHR10799">
    <property type="entry name" value="SNF2/RAD54 HELICASE FAMILY"/>
    <property type="match status" value="1"/>
</dbReference>
<gene>
    <name evidence="3" type="ORF">Pbs1_28470</name>
</gene>
<protein>
    <submittedName>
        <fullName evidence="3">DEAD/DEAH box helicase</fullName>
    </submittedName>
</protein>
<feature type="domain" description="Helicase C-terminal" evidence="2">
    <location>
        <begin position="482"/>
        <end position="647"/>
    </location>
</feature>
<dbReference type="Gene3D" id="3.40.50.300">
    <property type="entry name" value="P-loop containing nucleotide triphosphate hydrolases"/>
    <property type="match status" value="1"/>
</dbReference>
<dbReference type="GO" id="GO:0016787">
    <property type="term" value="F:hydrolase activity"/>
    <property type="evidence" value="ECO:0007669"/>
    <property type="project" value="UniProtKB-KW"/>
</dbReference>
<keyword evidence="3" id="KW-0347">Helicase</keyword>
<dbReference type="InterPro" id="IPR038718">
    <property type="entry name" value="SNF2-like_sf"/>
</dbReference>
<dbReference type="AlphaFoldDB" id="A0AB33KXE9"/>
<dbReference type="Pfam" id="PF00176">
    <property type="entry name" value="SNF2-rel_dom"/>
    <property type="match status" value="1"/>
</dbReference>
<name>A0AB33KXE9_9FLAO</name>
<evidence type="ECO:0000256" key="1">
    <source>
        <dbReference type="ARBA" id="ARBA00022801"/>
    </source>
</evidence>
<keyword evidence="1" id="KW-0378">Hydrolase</keyword>